<dbReference type="Proteomes" id="UP001321520">
    <property type="component" value="Chromosome"/>
</dbReference>
<name>A0ABY9EJN0_9GAMM</name>
<evidence type="ECO:0000313" key="3">
    <source>
        <dbReference type="Proteomes" id="UP001321520"/>
    </source>
</evidence>
<evidence type="ECO:0000256" key="1">
    <source>
        <dbReference type="SAM" id="MobiDB-lite"/>
    </source>
</evidence>
<feature type="region of interest" description="Disordered" evidence="1">
    <location>
        <begin position="82"/>
        <end position="110"/>
    </location>
</feature>
<dbReference type="EMBL" id="CP098023">
    <property type="protein sequence ID" value="WKD51501.1"/>
    <property type="molecule type" value="Genomic_DNA"/>
</dbReference>
<proteinExistence type="predicted"/>
<accession>A0ABY9EJN0</accession>
<evidence type="ECO:0000313" key="2">
    <source>
        <dbReference type="EMBL" id="WKD51501.1"/>
    </source>
</evidence>
<organism evidence="2 3">
    <name type="scientific">Microbulbifer spongiae</name>
    <dbReference type="NCBI Taxonomy" id="2944933"/>
    <lineage>
        <taxon>Bacteria</taxon>
        <taxon>Pseudomonadati</taxon>
        <taxon>Pseudomonadota</taxon>
        <taxon>Gammaproteobacteria</taxon>
        <taxon>Cellvibrionales</taxon>
        <taxon>Microbulbiferaceae</taxon>
        <taxon>Microbulbifer</taxon>
    </lineage>
</organism>
<protein>
    <submittedName>
        <fullName evidence="2">Uncharacterized protein</fullName>
    </submittedName>
</protein>
<sequence>MKSLITSTVVCTAVAGYFIFESIQLSFSEGAYAGAGGRGSAQLQTGQEAQFTEPGKKAQGVKDDVLLDGSEMMEFEGDIFADVPEHMGTVDGDGGSSRRPTGDDSQAGAK</sequence>
<feature type="region of interest" description="Disordered" evidence="1">
    <location>
        <begin position="34"/>
        <end position="58"/>
    </location>
</feature>
<gene>
    <name evidence="2" type="ORF">M8T91_08810</name>
</gene>
<dbReference type="RefSeq" id="WP_301418831.1">
    <property type="nucleotide sequence ID" value="NZ_CP098023.1"/>
</dbReference>
<keyword evidence="3" id="KW-1185">Reference proteome</keyword>
<reference evidence="2 3" key="1">
    <citation type="submission" date="2022-05" db="EMBL/GenBank/DDBJ databases">
        <title>Microbulbifer sp. nov., isolated from sponge.</title>
        <authorList>
            <person name="Gao L."/>
        </authorList>
    </citation>
    <scope>NUCLEOTIDE SEQUENCE [LARGE SCALE GENOMIC DNA]</scope>
    <source>
        <strain evidence="2 3">MI-G</strain>
    </source>
</reference>